<reference evidence="2 3" key="1">
    <citation type="submission" date="2024-01" db="EMBL/GenBank/DDBJ databases">
        <title>A draft genome for the cacao thread blight pathogen Marasmiellus scandens.</title>
        <authorList>
            <person name="Baruah I.K."/>
            <person name="Leung J."/>
            <person name="Bukari Y."/>
            <person name="Amoako-Attah I."/>
            <person name="Meinhardt L.W."/>
            <person name="Bailey B.A."/>
            <person name="Cohen S.P."/>
        </authorList>
    </citation>
    <scope>NUCLEOTIDE SEQUENCE [LARGE SCALE GENOMIC DNA]</scope>
    <source>
        <strain evidence="2 3">GH-19</strain>
    </source>
</reference>
<evidence type="ECO:0000313" key="3">
    <source>
        <dbReference type="Proteomes" id="UP001498398"/>
    </source>
</evidence>
<organism evidence="2 3">
    <name type="scientific">Marasmiellus scandens</name>
    <dbReference type="NCBI Taxonomy" id="2682957"/>
    <lineage>
        <taxon>Eukaryota</taxon>
        <taxon>Fungi</taxon>
        <taxon>Dikarya</taxon>
        <taxon>Basidiomycota</taxon>
        <taxon>Agaricomycotina</taxon>
        <taxon>Agaricomycetes</taxon>
        <taxon>Agaricomycetidae</taxon>
        <taxon>Agaricales</taxon>
        <taxon>Marasmiineae</taxon>
        <taxon>Omphalotaceae</taxon>
        <taxon>Marasmiellus</taxon>
    </lineage>
</organism>
<evidence type="ECO:0000313" key="2">
    <source>
        <dbReference type="EMBL" id="KAK7464859.1"/>
    </source>
</evidence>
<dbReference type="EMBL" id="JBANRG010000007">
    <property type="protein sequence ID" value="KAK7464859.1"/>
    <property type="molecule type" value="Genomic_DNA"/>
</dbReference>
<proteinExistence type="predicted"/>
<dbReference type="Gene3D" id="3.40.366.10">
    <property type="entry name" value="Malonyl-Coenzyme A Acyl Carrier Protein, domain 2"/>
    <property type="match status" value="1"/>
</dbReference>
<protein>
    <submittedName>
        <fullName evidence="2">Fatty acid synthase alpha subunit Lsd1</fullName>
        <ecNumber evidence="2">2.3.1.86</ecNumber>
    </submittedName>
</protein>
<dbReference type="PANTHER" id="PTHR10982">
    <property type="entry name" value="MALONYL COA-ACYL CARRIER PROTEIN TRANSACYLASE"/>
    <property type="match status" value="1"/>
</dbReference>
<dbReference type="PANTHER" id="PTHR10982:SF21">
    <property type="entry name" value="FATTY ACID SYNTHASE SUBUNIT BETA"/>
    <property type="match status" value="1"/>
</dbReference>
<dbReference type="GO" id="GO:0004321">
    <property type="term" value="F:fatty-acyl-CoA synthase activity"/>
    <property type="evidence" value="ECO:0007669"/>
    <property type="project" value="UniProtKB-EC"/>
</dbReference>
<dbReference type="EC" id="2.3.1.86" evidence="2"/>
<dbReference type="InterPro" id="IPR050830">
    <property type="entry name" value="Fungal_FAS"/>
</dbReference>
<dbReference type="InterPro" id="IPR001227">
    <property type="entry name" value="Ac_transferase_dom_sf"/>
</dbReference>
<gene>
    <name evidence="2" type="primary">fas2_4</name>
    <name evidence="2" type="ORF">VKT23_006064</name>
</gene>
<name>A0ABR1JP34_9AGAR</name>
<keyword evidence="1 2" id="KW-0808">Transferase</keyword>
<dbReference type="Proteomes" id="UP001498398">
    <property type="component" value="Unassembled WGS sequence"/>
</dbReference>
<accession>A0ABR1JP34</accession>
<comment type="caution">
    <text evidence="2">The sequence shown here is derived from an EMBL/GenBank/DDBJ whole genome shotgun (WGS) entry which is preliminary data.</text>
</comment>
<keyword evidence="2" id="KW-0012">Acyltransferase</keyword>
<evidence type="ECO:0000256" key="1">
    <source>
        <dbReference type="ARBA" id="ARBA00022679"/>
    </source>
</evidence>
<sequence length="112" mass="12388">MLCSVVRAPTRFDELQTLYDIYRPFVEPFISITSSGVLVSFAVERKHTTFYTYGMDVASWLSGASSVPSTPYLTSIPLSLPLISLTRLVQYLHVTKLSPSELAECIAEATGH</sequence>
<keyword evidence="3" id="KW-1185">Reference proteome</keyword>